<keyword evidence="9" id="KW-1185">Reference proteome</keyword>
<dbReference type="GO" id="GO:0005507">
    <property type="term" value="F:copper ion binding"/>
    <property type="evidence" value="ECO:0007669"/>
    <property type="project" value="InterPro"/>
</dbReference>
<evidence type="ECO:0000256" key="4">
    <source>
        <dbReference type="ARBA" id="ARBA00023008"/>
    </source>
</evidence>
<feature type="domain" description="Blue (type 1) copper" evidence="7">
    <location>
        <begin position="100"/>
        <end position="165"/>
    </location>
</feature>
<evidence type="ECO:0000256" key="2">
    <source>
        <dbReference type="ARBA" id="ARBA00022723"/>
    </source>
</evidence>
<feature type="signal peptide" evidence="6">
    <location>
        <begin position="1"/>
        <end position="32"/>
    </location>
</feature>
<evidence type="ECO:0000313" key="8">
    <source>
        <dbReference type="EMBL" id="RZU32552.1"/>
    </source>
</evidence>
<dbReference type="RefSeq" id="WP_104527968.1">
    <property type="nucleotide sequence ID" value="NZ_POQT01000009.1"/>
</dbReference>
<dbReference type="Proteomes" id="UP000292507">
    <property type="component" value="Unassembled WGS sequence"/>
</dbReference>
<proteinExistence type="predicted"/>
<dbReference type="PROSITE" id="PS51257">
    <property type="entry name" value="PROKAR_LIPOPROTEIN"/>
    <property type="match status" value="1"/>
</dbReference>
<name>A0A4Q7Y6G0_9ACTN</name>
<evidence type="ECO:0000256" key="6">
    <source>
        <dbReference type="SAM" id="SignalP"/>
    </source>
</evidence>
<keyword evidence="2" id="KW-0479">Metal-binding</keyword>
<dbReference type="InterPro" id="IPR028871">
    <property type="entry name" value="BlueCu_1_BS"/>
</dbReference>
<keyword evidence="4" id="KW-0186">Copper</keyword>
<dbReference type="Pfam" id="PF00127">
    <property type="entry name" value="Copper-bind"/>
    <property type="match status" value="1"/>
</dbReference>
<gene>
    <name evidence="8" type="ORF">BKA19_2247</name>
</gene>
<accession>A0A4Q7Y6G0</accession>
<dbReference type="GO" id="GO:0009055">
    <property type="term" value="F:electron transfer activity"/>
    <property type="evidence" value="ECO:0007669"/>
    <property type="project" value="InterPro"/>
</dbReference>
<evidence type="ECO:0000259" key="7">
    <source>
        <dbReference type="Pfam" id="PF00127"/>
    </source>
</evidence>
<keyword evidence="3" id="KW-0249">Electron transport</keyword>
<dbReference type="AlphaFoldDB" id="A0A4Q7Y6G0"/>
<evidence type="ECO:0000313" key="9">
    <source>
        <dbReference type="Proteomes" id="UP000292507"/>
    </source>
</evidence>
<keyword evidence="1" id="KW-0813">Transport</keyword>
<dbReference type="InterPro" id="IPR000923">
    <property type="entry name" value="BlueCu_1"/>
</dbReference>
<dbReference type="InterPro" id="IPR008972">
    <property type="entry name" value="Cupredoxin"/>
</dbReference>
<comment type="caution">
    <text evidence="8">The sequence shown here is derived from an EMBL/GenBank/DDBJ whole genome shotgun (WGS) entry which is preliminary data.</text>
</comment>
<protein>
    <submittedName>
        <fullName evidence="8">Plastocyanin</fullName>
    </submittedName>
</protein>
<sequence>MSRSHSSRSRTSARLRPAASALLLAGTLAVTAACGMESDTGSAAPAPSSSSPSSSSPSSSTASEPAAPSAPESAVQTITATEEDFSISVDQDSVPAGSYEIEALNSGGASHNLIVERDGEDVAATEILSPGGSETLTVDLEPGEYVFYCSVGAHRSMGMEITIEVT</sequence>
<organism evidence="8 9">
    <name type="scientific">Blastococcus saxobsidens</name>
    <dbReference type="NCBI Taxonomy" id="138336"/>
    <lineage>
        <taxon>Bacteria</taxon>
        <taxon>Bacillati</taxon>
        <taxon>Actinomycetota</taxon>
        <taxon>Actinomycetes</taxon>
        <taxon>Geodermatophilales</taxon>
        <taxon>Geodermatophilaceae</taxon>
        <taxon>Blastococcus</taxon>
    </lineage>
</organism>
<dbReference type="PROSITE" id="PS00079">
    <property type="entry name" value="MULTICOPPER_OXIDASE1"/>
    <property type="match status" value="1"/>
</dbReference>
<dbReference type="OrthoDB" id="345021at2"/>
<feature type="chain" id="PRO_5039640575" evidence="6">
    <location>
        <begin position="33"/>
        <end position="166"/>
    </location>
</feature>
<evidence type="ECO:0000256" key="1">
    <source>
        <dbReference type="ARBA" id="ARBA00022448"/>
    </source>
</evidence>
<dbReference type="Gene3D" id="2.60.40.420">
    <property type="entry name" value="Cupredoxins - blue copper proteins"/>
    <property type="match status" value="1"/>
</dbReference>
<reference evidence="8 9" key="1">
    <citation type="submission" date="2019-02" db="EMBL/GenBank/DDBJ databases">
        <title>Sequencing the genomes of 1000 actinobacteria strains.</title>
        <authorList>
            <person name="Klenk H.-P."/>
        </authorList>
    </citation>
    <scope>NUCLEOTIDE SEQUENCE [LARGE SCALE GENOMIC DNA]</scope>
    <source>
        <strain evidence="8 9">DSM 44509</strain>
    </source>
</reference>
<keyword evidence="6" id="KW-0732">Signal</keyword>
<feature type="region of interest" description="Disordered" evidence="5">
    <location>
        <begin position="37"/>
        <end position="77"/>
    </location>
</feature>
<dbReference type="SUPFAM" id="SSF49503">
    <property type="entry name" value="Cupredoxins"/>
    <property type="match status" value="1"/>
</dbReference>
<evidence type="ECO:0000256" key="3">
    <source>
        <dbReference type="ARBA" id="ARBA00022982"/>
    </source>
</evidence>
<dbReference type="PROSITE" id="PS00196">
    <property type="entry name" value="COPPER_BLUE"/>
    <property type="match status" value="1"/>
</dbReference>
<evidence type="ECO:0000256" key="5">
    <source>
        <dbReference type="SAM" id="MobiDB-lite"/>
    </source>
</evidence>
<dbReference type="InterPro" id="IPR033138">
    <property type="entry name" value="Cu_oxidase_CS"/>
</dbReference>
<feature type="compositionally biased region" description="Low complexity" evidence="5">
    <location>
        <begin position="42"/>
        <end position="74"/>
    </location>
</feature>
<dbReference type="EMBL" id="SHKV01000001">
    <property type="protein sequence ID" value="RZU32552.1"/>
    <property type="molecule type" value="Genomic_DNA"/>
</dbReference>